<evidence type="ECO:0000313" key="2">
    <source>
        <dbReference type="EMBL" id="CAG8971579.1"/>
    </source>
</evidence>
<dbReference type="OrthoDB" id="10608386at2759"/>
<proteinExistence type="predicted"/>
<dbReference type="Proteomes" id="UP000701801">
    <property type="component" value="Unassembled WGS sequence"/>
</dbReference>
<reference evidence="2" key="1">
    <citation type="submission" date="2021-07" db="EMBL/GenBank/DDBJ databases">
        <authorList>
            <person name="Durling M."/>
        </authorList>
    </citation>
    <scope>NUCLEOTIDE SEQUENCE</scope>
</reference>
<comment type="caution">
    <text evidence="2">The sequence shown here is derived from an EMBL/GenBank/DDBJ whole genome shotgun (WGS) entry which is preliminary data.</text>
</comment>
<accession>A0A9N9Q1D8</accession>
<organism evidence="2 3">
    <name type="scientific">Hymenoscyphus albidus</name>
    <dbReference type="NCBI Taxonomy" id="595503"/>
    <lineage>
        <taxon>Eukaryota</taxon>
        <taxon>Fungi</taxon>
        <taxon>Dikarya</taxon>
        <taxon>Ascomycota</taxon>
        <taxon>Pezizomycotina</taxon>
        <taxon>Leotiomycetes</taxon>
        <taxon>Helotiales</taxon>
        <taxon>Helotiaceae</taxon>
        <taxon>Hymenoscyphus</taxon>
    </lineage>
</organism>
<sequence length="156" mass="16839">MAERRNHAIHHDVGWQRRPAVNEEAMVERLTSDCFQCSSFLRSISPGSSTPSGSLQDSRSSSLTEVSSALDRQAPACENDTTTGEVVGTGDEKSSADQLRWSYPLPRQMWWWGGLLIPPASLPSWATITLAHAAGTKKMNGTGVAAGKKAAVTKKK</sequence>
<keyword evidence="3" id="KW-1185">Reference proteome</keyword>
<dbReference type="EMBL" id="CAJVRM010000023">
    <property type="protein sequence ID" value="CAG8971579.1"/>
    <property type="molecule type" value="Genomic_DNA"/>
</dbReference>
<feature type="compositionally biased region" description="Low complexity" evidence="1">
    <location>
        <begin position="80"/>
        <end position="89"/>
    </location>
</feature>
<gene>
    <name evidence="2" type="ORF">HYALB_00009228</name>
</gene>
<feature type="compositionally biased region" description="Low complexity" evidence="1">
    <location>
        <begin position="45"/>
        <end position="62"/>
    </location>
</feature>
<protein>
    <submittedName>
        <fullName evidence="2">Uncharacterized protein</fullName>
    </submittedName>
</protein>
<feature type="region of interest" description="Disordered" evidence="1">
    <location>
        <begin position="45"/>
        <end position="97"/>
    </location>
</feature>
<evidence type="ECO:0000313" key="3">
    <source>
        <dbReference type="Proteomes" id="UP000701801"/>
    </source>
</evidence>
<dbReference type="AlphaFoldDB" id="A0A9N9Q1D8"/>
<name>A0A9N9Q1D8_9HELO</name>
<evidence type="ECO:0000256" key="1">
    <source>
        <dbReference type="SAM" id="MobiDB-lite"/>
    </source>
</evidence>